<proteinExistence type="predicted"/>
<dbReference type="Proteomes" id="UP000790787">
    <property type="component" value="Chromosome 22"/>
</dbReference>
<protein>
    <submittedName>
        <fullName evidence="2">Uncharacterized protein LOC142175755</fullName>
    </submittedName>
</protein>
<name>A0AC58TNP2_TOBAC</name>
<reference evidence="1" key="1">
    <citation type="journal article" date="2014" name="Nat. Commun.">
        <title>The tobacco genome sequence and its comparison with those of tomato and potato.</title>
        <authorList>
            <person name="Sierro N."/>
            <person name="Battey J.N."/>
            <person name="Ouadi S."/>
            <person name="Bakaher N."/>
            <person name="Bovet L."/>
            <person name="Willig A."/>
            <person name="Goepfert S."/>
            <person name="Peitsch M.C."/>
            <person name="Ivanov N.V."/>
        </authorList>
    </citation>
    <scope>NUCLEOTIDE SEQUENCE [LARGE SCALE GENOMIC DNA]</scope>
</reference>
<dbReference type="RefSeq" id="XP_075098844.1">
    <property type="nucleotide sequence ID" value="XM_075242743.1"/>
</dbReference>
<keyword evidence="1" id="KW-1185">Reference proteome</keyword>
<sequence>MSILCTVDTPTGRTLAFGTVPMTIHEMGDGYSWSTAIRSRKEDYILTVPSEHYGQAESTNKVISQNLKKRLETAKGKWPEELPGVLWAYRTTVKLSTVETYFSLVYGAEALILVELGEPTLMFSRVNEEANNEALLVKLDLLDECKDLAYVRMVAQNQRMERYYNWMANLHYFKVGDLVLRKVTQSSREINAWKLGLTWEGPYRVSAVIGDEVHNTPL</sequence>
<reference evidence="2" key="2">
    <citation type="submission" date="2025-08" db="UniProtKB">
        <authorList>
            <consortium name="RefSeq"/>
        </authorList>
    </citation>
    <scope>IDENTIFICATION</scope>
    <source>
        <tissue evidence="2">Leaf</tissue>
    </source>
</reference>
<gene>
    <name evidence="2" type="primary">LOC142175755</name>
</gene>
<evidence type="ECO:0000313" key="1">
    <source>
        <dbReference type="Proteomes" id="UP000790787"/>
    </source>
</evidence>
<organism evidence="1 2">
    <name type="scientific">Nicotiana tabacum</name>
    <name type="common">Common tobacco</name>
    <dbReference type="NCBI Taxonomy" id="4097"/>
    <lineage>
        <taxon>Eukaryota</taxon>
        <taxon>Viridiplantae</taxon>
        <taxon>Streptophyta</taxon>
        <taxon>Embryophyta</taxon>
        <taxon>Tracheophyta</taxon>
        <taxon>Spermatophyta</taxon>
        <taxon>Magnoliopsida</taxon>
        <taxon>eudicotyledons</taxon>
        <taxon>Gunneridae</taxon>
        <taxon>Pentapetalae</taxon>
        <taxon>asterids</taxon>
        <taxon>lamiids</taxon>
        <taxon>Solanales</taxon>
        <taxon>Solanaceae</taxon>
        <taxon>Nicotianoideae</taxon>
        <taxon>Nicotianeae</taxon>
        <taxon>Nicotiana</taxon>
    </lineage>
</organism>
<evidence type="ECO:0000313" key="2">
    <source>
        <dbReference type="RefSeq" id="XP_075098844.1"/>
    </source>
</evidence>
<accession>A0AC58TNP2</accession>